<evidence type="ECO:0000256" key="4">
    <source>
        <dbReference type="ARBA" id="ARBA00023136"/>
    </source>
</evidence>
<comment type="caution">
    <text evidence="9">The sequence shown here is derived from an EMBL/GenBank/DDBJ whole genome shotgun (WGS) entry which is preliminary data.</text>
</comment>
<evidence type="ECO:0000256" key="5">
    <source>
        <dbReference type="SAM" id="MobiDB-lite"/>
    </source>
</evidence>
<evidence type="ECO:0000256" key="2">
    <source>
        <dbReference type="ARBA" id="ARBA00022692"/>
    </source>
</evidence>
<evidence type="ECO:0000313" key="10">
    <source>
        <dbReference type="Proteomes" id="UP000309038"/>
    </source>
</evidence>
<dbReference type="AlphaFoldDB" id="A0A4V3XAE4"/>
<gene>
    <name evidence="9" type="ORF">EW026_g4249</name>
</gene>
<feature type="signal peptide" evidence="7">
    <location>
        <begin position="1"/>
        <end position="27"/>
    </location>
</feature>
<feature type="transmembrane region" description="Helical" evidence="6">
    <location>
        <begin position="189"/>
        <end position="211"/>
    </location>
</feature>
<dbReference type="Pfam" id="PF13886">
    <property type="entry name" value="TM7S3_TM198"/>
    <property type="match status" value="1"/>
</dbReference>
<evidence type="ECO:0000313" key="9">
    <source>
        <dbReference type="EMBL" id="THG97832.1"/>
    </source>
</evidence>
<accession>A0A4V3XAE4</accession>
<evidence type="ECO:0000256" key="7">
    <source>
        <dbReference type="SAM" id="SignalP"/>
    </source>
</evidence>
<feature type="chain" id="PRO_5020824491" description="TM7S3/TM198-like domain-containing protein" evidence="7">
    <location>
        <begin position="28"/>
        <end position="395"/>
    </location>
</feature>
<dbReference type="Proteomes" id="UP000309038">
    <property type="component" value="Unassembled WGS sequence"/>
</dbReference>
<organism evidence="9 10">
    <name type="scientific">Hermanssonia centrifuga</name>
    <dbReference type="NCBI Taxonomy" id="98765"/>
    <lineage>
        <taxon>Eukaryota</taxon>
        <taxon>Fungi</taxon>
        <taxon>Dikarya</taxon>
        <taxon>Basidiomycota</taxon>
        <taxon>Agaricomycotina</taxon>
        <taxon>Agaricomycetes</taxon>
        <taxon>Polyporales</taxon>
        <taxon>Meruliaceae</taxon>
        <taxon>Hermanssonia</taxon>
    </lineage>
</organism>
<name>A0A4V3XAE4_9APHY</name>
<evidence type="ECO:0000256" key="3">
    <source>
        <dbReference type="ARBA" id="ARBA00022989"/>
    </source>
</evidence>
<keyword evidence="10" id="KW-1185">Reference proteome</keyword>
<feature type="transmembrane region" description="Helical" evidence="6">
    <location>
        <begin position="109"/>
        <end position="127"/>
    </location>
</feature>
<dbReference type="InterPro" id="IPR025256">
    <property type="entry name" value="TM7S3/TM198-like_dom"/>
</dbReference>
<protein>
    <recommendedName>
        <fullName evidence="8">TM7S3/TM198-like domain-containing protein</fullName>
    </recommendedName>
</protein>
<feature type="transmembrane region" description="Helical" evidence="6">
    <location>
        <begin position="272"/>
        <end position="291"/>
    </location>
</feature>
<sequence>MPASASHHSPPFLLALSILALAVTISASPLSLARTSDYPQLARRSAVITYDDSGHIQNITDSATQQPIAQGDATDGSGAGFDVSALIWLASSFAVGVPLMLAGIRLWRITTGAGLGLAITVCIWAAFNNTVGADSISDFVLTLISVGSFVLGFFLGVFDVGRIAGMTMLGFLGGFSIGIRIVLFRSDLLIHTFFVNWLIITVLGIVGFLLVIAKQRAAITICSAAVGTFLTGLGVDLVVNKQSGMSFGLRYLFDGNSAHLHYFLSRGWHPPLVTEIIMAVSLALIPLLAYAQHRIFKQPFKRVRTSSVSSLSSIASSAAPSHETAVQADPPSPSKESYLDVVERKAAVVVVVPESAEETPIGSFVDLNSLHEHAREDMAPSPTSAAGLLAPKKPS</sequence>
<proteinExistence type="predicted"/>
<comment type="subcellular location">
    <subcellularLocation>
        <location evidence="1">Membrane</location>
        <topology evidence="1">Multi-pass membrane protein</topology>
    </subcellularLocation>
</comment>
<evidence type="ECO:0000256" key="1">
    <source>
        <dbReference type="ARBA" id="ARBA00004141"/>
    </source>
</evidence>
<feature type="region of interest" description="Disordered" evidence="5">
    <location>
        <begin position="372"/>
        <end position="395"/>
    </location>
</feature>
<evidence type="ECO:0000259" key="8">
    <source>
        <dbReference type="Pfam" id="PF13886"/>
    </source>
</evidence>
<feature type="transmembrane region" description="Helical" evidence="6">
    <location>
        <begin position="165"/>
        <end position="183"/>
    </location>
</feature>
<keyword evidence="3 6" id="KW-1133">Transmembrane helix</keyword>
<dbReference type="EMBL" id="SGPJ01000147">
    <property type="protein sequence ID" value="THG97832.1"/>
    <property type="molecule type" value="Genomic_DNA"/>
</dbReference>
<reference evidence="9 10" key="1">
    <citation type="submission" date="2019-02" db="EMBL/GenBank/DDBJ databases">
        <title>Genome sequencing of the rare red list fungi Phlebia centrifuga.</title>
        <authorList>
            <person name="Buettner E."/>
            <person name="Kellner H."/>
        </authorList>
    </citation>
    <scope>NUCLEOTIDE SEQUENCE [LARGE SCALE GENOMIC DNA]</scope>
    <source>
        <strain evidence="9 10">DSM 108282</strain>
    </source>
</reference>
<keyword evidence="2 6" id="KW-0812">Transmembrane</keyword>
<keyword evidence="7" id="KW-0732">Signal</keyword>
<keyword evidence="4 6" id="KW-0472">Membrane</keyword>
<evidence type="ECO:0000256" key="6">
    <source>
        <dbReference type="SAM" id="Phobius"/>
    </source>
</evidence>
<feature type="transmembrane region" description="Helical" evidence="6">
    <location>
        <begin position="139"/>
        <end position="158"/>
    </location>
</feature>
<dbReference type="GO" id="GO:0016020">
    <property type="term" value="C:membrane"/>
    <property type="evidence" value="ECO:0007669"/>
    <property type="project" value="UniProtKB-SubCell"/>
</dbReference>
<feature type="domain" description="TM7S3/TM198-like" evidence="8">
    <location>
        <begin position="93"/>
        <end position="289"/>
    </location>
</feature>
<feature type="transmembrane region" description="Helical" evidence="6">
    <location>
        <begin position="85"/>
        <end position="102"/>
    </location>
</feature>
<feature type="transmembrane region" description="Helical" evidence="6">
    <location>
        <begin position="218"/>
        <end position="239"/>
    </location>
</feature>